<reference evidence="4" key="2">
    <citation type="submission" date="2020-07" db="EMBL/GenBank/DDBJ databases">
        <authorList>
            <consortium name="NCBI Pathogen Detection Project"/>
        </authorList>
    </citation>
    <scope>NUCLEOTIDE SEQUENCE</scope>
    <source>
        <strain evidence="4">C25</strain>
    </source>
</reference>
<dbReference type="EMBL" id="JAENRE010000008">
    <property type="protein sequence ID" value="MBO3417727.1"/>
    <property type="molecule type" value="Genomic_DNA"/>
</dbReference>
<evidence type="ECO:0000256" key="2">
    <source>
        <dbReference type="SAM" id="Coils"/>
    </source>
</evidence>
<dbReference type="InterPro" id="IPR054612">
    <property type="entry name" value="Phage_capsid-like_C"/>
</dbReference>
<evidence type="ECO:0000313" key="5">
    <source>
        <dbReference type="EMBL" id="MBO3417727.1"/>
    </source>
</evidence>
<evidence type="ECO:0000259" key="3">
    <source>
        <dbReference type="Pfam" id="PF05065"/>
    </source>
</evidence>
<comment type="subcellular location">
    <subcellularLocation>
        <location evidence="1">Virion</location>
    </subcellularLocation>
</comment>
<dbReference type="EMBL" id="DACTBT010000008">
    <property type="protein sequence ID" value="HAT4298245.1"/>
    <property type="molecule type" value="Genomic_DNA"/>
</dbReference>
<proteinExistence type="predicted"/>
<name>A0AAN5NB95_CLOPF</name>
<dbReference type="AlphaFoldDB" id="A0AAN5NB95"/>
<feature type="coiled-coil region" evidence="2">
    <location>
        <begin position="1"/>
        <end position="31"/>
    </location>
</feature>
<dbReference type="Gene3D" id="3.30.2400.10">
    <property type="entry name" value="Major capsid protein gp5"/>
    <property type="match status" value="1"/>
</dbReference>
<dbReference type="NCBIfam" id="TIGR01554">
    <property type="entry name" value="major_cap_HK97"/>
    <property type="match status" value="1"/>
</dbReference>
<dbReference type="Pfam" id="PF05065">
    <property type="entry name" value="Phage_capsid"/>
    <property type="match status" value="1"/>
</dbReference>
<organism evidence="4 7">
    <name type="scientific">Clostridium perfringens</name>
    <dbReference type="NCBI Taxonomy" id="1502"/>
    <lineage>
        <taxon>Bacteria</taxon>
        <taxon>Bacillati</taxon>
        <taxon>Bacillota</taxon>
        <taxon>Clostridia</taxon>
        <taxon>Eubacteriales</taxon>
        <taxon>Clostridiaceae</taxon>
        <taxon>Clostridium</taxon>
    </lineage>
</organism>
<reference evidence="5 6" key="3">
    <citation type="submission" date="2020-12" db="EMBL/GenBank/DDBJ databases">
        <title>Comparative genomics of Clostridium perfringens reveals patterns of host-associated phylogenetic clades and virulence factors.</title>
        <authorList>
            <person name="Smith A.H."/>
            <person name="Geier R."/>
        </authorList>
    </citation>
    <scope>NUCLEOTIDE SEQUENCE [LARGE SCALE GENOMIC DNA]</scope>
    <source>
        <strain evidence="5 6">CHD15829P</strain>
    </source>
</reference>
<evidence type="ECO:0000313" key="6">
    <source>
        <dbReference type="Proteomes" id="UP000668358"/>
    </source>
</evidence>
<keyword evidence="2" id="KW-0175">Coiled coil</keyword>
<dbReference type="Proteomes" id="UP000855421">
    <property type="component" value="Unassembled WGS sequence"/>
</dbReference>
<dbReference type="Gene3D" id="3.30.2320.10">
    <property type="entry name" value="hypothetical protein PF0899 domain"/>
    <property type="match status" value="1"/>
</dbReference>
<feature type="domain" description="Phage capsid-like C-terminal" evidence="3">
    <location>
        <begin position="101"/>
        <end position="388"/>
    </location>
</feature>
<dbReference type="RefSeq" id="WP_110003707.1">
    <property type="nucleotide sequence ID" value="NZ_CP017106.1"/>
</dbReference>
<dbReference type="InterPro" id="IPR024455">
    <property type="entry name" value="Phage_capsid"/>
</dbReference>
<comment type="caution">
    <text evidence="4">The sequence shown here is derived from an EMBL/GenBank/DDBJ whole genome shotgun (WGS) entry which is preliminary data.</text>
</comment>
<evidence type="ECO:0000313" key="7">
    <source>
        <dbReference type="Proteomes" id="UP000855421"/>
    </source>
</evidence>
<gene>
    <name evidence="4" type="ORF">I9063_001609</name>
    <name evidence="5" type="ORF">JJB78_14625</name>
</gene>
<reference evidence="4" key="1">
    <citation type="journal article" date="2018" name="Genome Biol.">
        <title>SKESA: strategic k-mer extension for scrupulous assemblies.</title>
        <authorList>
            <person name="Souvorov A."/>
            <person name="Agarwala R."/>
            <person name="Lipman D.J."/>
        </authorList>
    </citation>
    <scope>NUCLEOTIDE SEQUENCE</scope>
    <source>
        <strain evidence="4">C25</strain>
    </source>
</reference>
<evidence type="ECO:0000313" key="4">
    <source>
        <dbReference type="EMBL" id="HAT4298245.1"/>
    </source>
</evidence>
<protein>
    <submittedName>
        <fullName evidence="4">Phage major capsid protein</fullName>
    </submittedName>
</protein>
<accession>A0AAN5NB95</accession>
<evidence type="ECO:0000256" key="1">
    <source>
        <dbReference type="ARBA" id="ARBA00004328"/>
    </source>
</evidence>
<sequence>MNRLEDLMNQLEEAQKEAEQLENSENLEEIKACVNKIKTIKAKIELEKNKVDPTPVNEVNEDDEVVNIGIAVAKALVGEKLSSEEQEEVKNLMVEGEKNKGGVLVPQDIQTKIIELQRNQFDIRPYLNVEPVGTNKGSRPIEENEPEAQGFASVDEGNEIQALHEPTFGDIEYSIRDYAGYIPMTNDLLEDSPEAILDFVERWMAKNELNTYNYQVFNGTGNKSAVGILTEATKVSGALKDCVEKIDETPTLKTFKTVFNKDLEDLASDNINIFTNADGYDFLDGMTDKNGTPYLKPDVTKPGKLVFDGKNTVKVPSKFLKNVTDDSVTRVPFIIGDLKALYTLYDRKKMSIESTRIGGDSWRKNNTELKGVFRFDGQLVDKEAVKILLVDITKLV</sequence>
<dbReference type="Proteomes" id="UP000668358">
    <property type="component" value="Unassembled WGS sequence"/>
</dbReference>
<dbReference type="SUPFAM" id="SSF56563">
    <property type="entry name" value="Major capsid protein gp5"/>
    <property type="match status" value="1"/>
</dbReference>